<evidence type="ECO:0000313" key="3">
    <source>
        <dbReference type="EMBL" id="KAK1944588.1"/>
    </source>
</evidence>
<dbReference type="Pfam" id="PF12323">
    <property type="entry name" value="HTH_OrfB_IS605"/>
    <property type="match status" value="1"/>
</dbReference>
<feature type="compositionally biased region" description="Acidic residues" evidence="1">
    <location>
        <begin position="8"/>
        <end position="24"/>
    </location>
</feature>
<dbReference type="Proteomes" id="UP001259832">
    <property type="component" value="Unassembled WGS sequence"/>
</dbReference>
<feature type="domain" description="Transposase putative helix-turn-helix" evidence="2">
    <location>
        <begin position="33"/>
        <end position="63"/>
    </location>
</feature>
<comment type="caution">
    <text evidence="3">The sequence shown here is derived from an EMBL/GenBank/DDBJ whole genome shotgun (WGS) entry which is preliminary data.</text>
</comment>
<organism evidence="3 4">
    <name type="scientific">Phytophthora citrophthora</name>
    <dbReference type="NCBI Taxonomy" id="4793"/>
    <lineage>
        <taxon>Eukaryota</taxon>
        <taxon>Sar</taxon>
        <taxon>Stramenopiles</taxon>
        <taxon>Oomycota</taxon>
        <taxon>Peronosporomycetes</taxon>
        <taxon>Peronosporales</taxon>
        <taxon>Peronosporaceae</taxon>
        <taxon>Phytophthora</taxon>
    </lineage>
</organism>
<feature type="region of interest" description="Disordered" evidence="1">
    <location>
        <begin position="1"/>
        <end position="27"/>
    </location>
</feature>
<reference evidence="3" key="1">
    <citation type="submission" date="2023-08" db="EMBL/GenBank/DDBJ databases">
        <title>Reference Genome Resource for the Citrus Pathogen Phytophthora citrophthora.</title>
        <authorList>
            <person name="Moller H."/>
            <person name="Coetzee B."/>
            <person name="Rose L.J."/>
            <person name="Van Niekerk J.M."/>
        </authorList>
    </citation>
    <scope>NUCLEOTIDE SEQUENCE</scope>
    <source>
        <strain evidence="3">STE-U-9442</strain>
    </source>
</reference>
<proteinExistence type="predicted"/>
<protein>
    <recommendedName>
        <fullName evidence="2">Transposase putative helix-turn-helix domain-containing protein</fullName>
    </recommendedName>
</protein>
<dbReference type="EMBL" id="JASMQC010000006">
    <property type="protein sequence ID" value="KAK1944588.1"/>
    <property type="molecule type" value="Genomic_DNA"/>
</dbReference>
<name>A0AAD9LP59_9STRA</name>
<sequence length="258" mass="29490">MPPPTDTVEPDEEMADTDDEEEEDRTPVNSILKLRLFPTSSQKEKLDQMFASNRAIYNKLVACSKDDRLGITTGKRMSLSALCTKYRPIAVLTSMSKYFKNNKKALARHHQVHDEVRDSAYRDFKKAVKSSRALFFTMKAKGEETKYSDMKFKSKFAPSNTIEIRSRHVRAIDRDGKQLVRFHKTFFGFKKNEGIVLHETLPELTTSIRLQRLREGEFYIIVPGCASSPSRSVQDYVRSIPACATSSRCTTRMTGRSV</sequence>
<evidence type="ECO:0000259" key="2">
    <source>
        <dbReference type="Pfam" id="PF12323"/>
    </source>
</evidence>
<accession>A0AAD9LP59</accession>
<dbReference type="InterPro" id="IPR021027">
    <property type="entry name" value="Transposase_put_HTH"/>
</dbReference>
<gene>
    <name evidence="3" type="ORF">P3T76_004500</name>
</gene>
<evidence type="ECO:0000256" key="1">
    <source>
        <dbReference type="SAM" id="MobiDB-lite"/>
    </source>
</evidence>
<evidence type="ECO:0000313" key="4">
    <source>
        <dbReference type="Proteomes" id="UP001259832"/>
    </source>
</evidence>
<dbReference type="AlphaFoldDB" id="A0AAD9LP59"/>
<keyword evidence="4" id="KW-1185">Reference proteome</keyword>